<accession>A0A1T4VIC2</accession>
<feature type="chain" id="PRO_5012301252" description="Leucine rich repeat-containing protein" evidence="1">
    <location>
        <begin position="27"/>
        <end position="168"/>
    </location>
</feature>
<reference evidence="2 3" key="1">
    <citation type="submission" date="2017-02" db="EMBL/GenBank/DDBJ databases">
        <authorList>
            <person name="Peterson S.W."/>
        </authorList>
    </citation>
    <scope>NUCLEOTIDE SEQUENCE [LARGE SCALE GENOMIC DNA]</scope>
    <source>
        <strain evidence="2 3">ATCC 35992</strain>
    </source>
</reference>
<dbReference type="InterPro" id="IPR032675">
    <property type="entry name" value="LRR_dom_sf"/>
</dbReference>
<proteinExistence type="predicted"/>
<dbReference type="RefSeq" id="WP_078765824.1">
    <property type="nucleotide sequence ID" value="NZ_FUXZ01000005.1"/>
</dbReference>
<evidence type="ECO:0008006" key="4">
    <source>
        <dbReference type="Google" id="ProtNLM"/>
    </source>
</evidence>
<name>A0A1T4VIC2_9FIRM</name>
<evidence type="ECO:0000313" key="3">
    <source>
        <dbReference type="Proteomes" id="UP000190814"/>
    </source>
</evidence>
<dbReference type="AlphaFoldDB" id="A0A1T4VIC2"/>
<dbReference type="Proteomes" id="UP000190814">
    <property type="component" value="Unassembled WGS sequence"/>
</dbReference>
<protein>
    <recommendedName>
        <fullName evidence="4">Leucine rich repeat-containing protein</fullName>
    </recommendedName>
</protein>
<dbReference type="Gene3D" id="3.80.10.10">
    <property type="entry name" value="Ribonuclease Inhibitor"/>
    <property type="match status" value="1"/>
</dbReference>
<dbReference type="STRING" id="39495.SAMN02745111_00948"/>
<organism evidence="2 3">
    <name type="scientific">Eubacterium uniforme</name>
    <dbReference type="NCBI Taxonomy" id="39495"/>
    <lineage>
        <taxon>Bacteria</taxon>
        <taxon>Bacillati</taxon>
        <taxon>Bacillota</taxon>
        <taxon>Clostridia</taxon>
        <taxon>Eubacteriales</taxon>
        <taxon>Eubacteriaceae</taxon>
        <taxon>Eubacterium</taxon>
    </lineage>
</organism>
<sequence length="168" mass="18715">MQKILKRAATLALASTLVLGTVPAMAADNTTKSPTQAKEDQFVAKKVKRIIYWYNTTTKGTATSFKVIKNRKNVKVAPIVDYVICNGKKYKVTKVGKNTFKGCKKIKKFSYRPTKALKFAKGAFNGVDTKKTVFIVNKKMKASQFKLLKKRLKKAGYKGTVKKGKVKA</sequence>
<evidence type="ECO:0000256" key="1">
    <source>
        <dbReference type="SAM" id="SignalP"/>
    </source>
</evidence>
<feature type="signal peptide" evidence="1">
    <location>
        <begin position="1"/>
        <end position="26"/>
    </location>
</feature>
<gene>
    <name evidence="2" type="ORF">SAMN02745111_00948</name>
</gene>
<dbReference type="OrthoDB" id="1996906at2"/>
<evidence type="ECO:0000313" key="2">
    <source>
        <dbReference type="EMBL" id="SKA64321.1"/>
    </source>
</evidence>
<keyword evidence="1" id="KW-0732">Signal</keyword>
<keyword evidence="3" id="KW-1185">Reference proteome</keyword>
<dbReference type="EMBL" id="FUXZ01000005">
    <property type="protein sequence ID" value="SKA64321.1"/>
    <property type="molecule type" value="Genomic_DNA"/>
</dbReference>